<name>A0ABP8Y421_9MICO</name>
<accession>A0ABP8Y421</accession>
<dbReference type="PANTHER" id="PTHR43384">
    <property type="entry name" value="SEPTUM SITE-DETERMINING PROTEIN MIND HOMOLOG, CHLOROPLASTIC-RELATED"/>
    <property type="match status" value="1"/>
</dbReference>
<evidence type="ECO:0000313" key="1">
    <source>
        <dbReference type="EMBL" id="GAA4719536.1"/>
    </source>
</evidence>
<dbReference type="EMBL" id="BAABHM010000032">
    <property type="protein sequence ID" value="GAA4719536.1"/>
    <property type="molecule type" value="Genomic_DNA"/>
</dbReference>
<comment type="caution">
    <text evidence="1">The sequence shown here is derived from an EMBL/GenBank/DDBJ whole genome shotgun (WGS) entry which is preliminary data.</text>
</comment>
<dbReference type="SUPFAM" id="SSF52540">
    <property type="entry name" value="P-loop containing nucleoside triphosphate hydrolases"/>
    <property type="match status" value="1"/>
</dbReference>
<dbReference type="Gene3D" id="3.40.50.300">
    <property type="entry name" value="P-loop containing nucleotide triphosphate hydrolases"/>
    <property type="match status" value="1"/>
</dbReference>
<dbReference type="Proteomes" id="UP001500843">
    <property type="component" value="Unassembled WGS sequence"/>
</dbReference>
<organism evidence="1 2">
    <name type="scientific">Promicromonospora umidemergens</name>
    <dbReference type="NCBI Taxonomy" id="629679"/>
    <lineage>
        <taxon>Bacteria</taxon>
        <taxon>Bacillati</taxon>
        <taxon>Actinomycetota</taxon>
        <taxon>Actinomycetes</taxon>
        <taxon>Micrococcales</taxon>
        <taxon>Promicromonosporaceae</taxon>
        <taxon>Promicromonospora</taxon>
    </lineage>
</organism>
<protein>
    <recommendedName>
        <fullName evidence="3">MinD-like ATPase involved in chromosome partitioning or flagellar assembly</fullName>
    </recommendedName>
</protein>
<dbReference type="RefSeq" id="WP_253872326.1">
    <property type="nucleotide sequence ID" value="NZ_BAABHM010000032.1"/>
</dbReference>
<sequence>METGTAVTFRAVLRGAGRFAQDAAAWDTAVRAPVGTSRRITFLAADGGTGTTTLASAVALTLARRRTGPVLALDAAGGPSALRTRLEVDDAPALDDVAYGTPVRSLADAREATREARPGLHLAGASSWPPHLSLWTDAAAALGRFFEVVVTDAGRRTPDDAAQLAAESHVTAVVARTDAGAFAAGRALADSLRGALPHAPVVLVLVGVAPGEPPFVHSARPGSLAVPHDHAAARSLGTPLPQLDAQTRAAVAQTAAHLLTEARSA</sequence>
<dbReference type="InterPro" id="IPR027417">
    <property type="entry name" value="P-loop_NTPase"/>
</dbReference>
<dbReference type="InterPro" id="IPR050625">
    <property type="entry name" value="ParA/MinD_ATPase"/>
</dbReference>
<proteinExistence type="predicted"/>
<evidence type="ECO:0008006" key="3">
    <source>
        <dbReference type="Google" id="ProtNLM"/>
    </source>
</evidence>
<gene>
    <name evidence="1" type="ORF">GCM10023198_49300</name>
</gene>
<keyword evidence="2" id="KW-1185">Reference proteome</keyword>
<evidence type="ECO:0000313" key="2">
    <source>
        <dbReference type="Proteomes" id="UP001500843"/>
    </source>
</evidence>
<dbReference type="PANTHER" id="PTHR43384:SF14">
    <property type="entry name" value="ESX-1 SECRETION-ASSOCIATED PROTEIN ESPI"/>
    <property type="match status" value="1"/>
</dbReference>
<reference evidence="2" key="1">
    <citation type="journal article" date="2019" name="Int. J. Syst. Evol. Microbiol.">
        <title>The Global Catalogue of Microorganisms (GCM) 10K type strain sequencing project: providing services to taxonomists for standard genome sequencing and annotation.</title>
        <authorList>
            <consortium name="The Broad Institute Genomics Platform"/>
            <consortium name="The Broad Institute Genome Sequencing Center for Infectious Disease"/>
            <person name="Wu L."/>
            <person name="Ma J."/>
        </authorList>
    </citation>
    <scope>NUCLEOTIDE SEQUENCE [LARGE SCALE GENOMIC DNA]</scope>
    <source>
        <strain evidence="2">JCM 17975</strain>
    </source>
</reference>